<reference evidence="11 12" key="1">
    <citation type="submission" date="2016-10" db="EMBL/GenBank/DDBJ databases">
        <authorList>
            <person name="de Groot N.N."/>
        </authorList>
    </citation>
    <scope>NUCLEOTIDE SEQUENCE [LARGE SCALE GENOMIC DNA]</scope>
    <source>
        <strain evidence="11 12">DSM 23995</strain>
    </source>
</reference>
<dbReference type="Pfam" id="PF01773">
    <property type="entry name" value="Nucleos_tra2_N"/>
    <property type="match status" value="1"/>
</dbReference>
<feature type="transmembrane region" description="Helical" evidence="7">
    <location>
        <begin position="383"/>
        <end position="403"/>
    </location>
</feature>
<evidence type="ECO:0000259" key="8">
    <source>
        <dbReference type="Pfam" id="PF01773"/>
    </source>
</evidence>
<evidence type="ECO:0000313" key="11">
    <source>
        <dbReference type="EMBL" id="SFE36027.1"/>
    </source>
</evidence>
<dbReference type="Pfam" id="PF07670">
    <property type="entry name" value="Gate"/>
    <property type="match status" value="1"/>
</dbReference>
<accession>A0A1I1ZWT2</accession>
<dbReference type="GO" id="GO:0005337">
    <property type="term" value="F:nucleoside transmembrane transporter activity"/>
    <property type="evidence" value="ECO:0007669"/>
    <property type="project" value="InterPro"/>
</dbReference>
<comment type="similarity">
    <text evidence="2 7">Belongs to the concentrative nucleoside transporter (CNT) (TC 2.A.41) family.</text>
</comment>
<evidence type="ECO:0000313" key="12">
    <source>
        <dbReference type="Proteomes" id="UP000199516"/>
    </source>
</evidence>
<evidence type="ECO:0000256" key="4">
    <source>
        <dbReference type="ARBA" id="ARBA00022692"/>
    </source>
</evidence>
<dbReference type="STRING" id="930128.SAMN05192532_101491"/>
<feature type="domain" description="Concentrative nucleoside transporter C-terminal" evidence="9">
    <location>
        <begin position="195"/>
        <end position="401"/>
    </location>
</feature>
<keyword evidence="7" id="KW-0813">Transport</keyword>
<name>A0A1I1ZWT2_9BACI</name>
<evidence type="ECO:0000256" key="2">
    <source>
        <dbReference type="ARBA" id="ARBA00009033"/>
    </source>
</evidence>
<evidence type="ECO:0000256" key="6">
    <source>
        <dbReference type="ARBA" id="ARBA00023136"/>
    </source>
</evidence>
<feature type="transmembrane region" description="Helical" evidence="7">
    <location>
        <begin position="6"/>
        <end position="22"/>
    </location>
</feature>
<evidence type="ECO:0000256" key="5">
    <source>
        <dbReference type="ARBA" id="ARBA00022989"/>
    </source>
</evidence>
<dbReference type="RefSeq" id="WP_091656867.1">
    <property type="nucleotide sequence ID" value="NZ_FONT01000001.1"/>
</dbReference>
<gene>
    <name evidence="11" type="ORF">SAMN05192532_101491</name>
</gene>
<dbReference type="EMBL" id="FONT01000001">
    <property type="protein sequence ID" value="SFE36027.1"/>
    <property type="molecule type" value="Genomic_DNA"/>
</dbReference>
<feature type="transmembrane region" description="Helical" evidence="7">
    <location>
        <begin position="167"/>
        <end position="187"/>
    </location>
</feature>
<keyword evidence="12" id="KW-1185">Reference proteome</keyword>
<dbReference type="InterPro" id="IPR008276">
    <property type="entry name" value="C_nuclsd_transpt"/>
</dbReference>
<evidence type="ECO:0000256" key="7">
    <source>
        <dbReference type="RuleBase" id="RU362018"/>
    </source>
</evidence>
<keyword evidence="4 7" id="KW-0812">Transmembrane</keyword>
<evidence type="ECO:0000256" key="3">
    <source>
        <dbReference type="ARBA" id="ARBA00022475"/>
    </source>
</evidence>
<evidence type="ECO:0000256" key="1">
    <source>
        <dbReference type="ARBA" id="ARBA00004651"/>
    </source>
</evidence>
<feature type="transmembrane region" description="Helical" evidence="7">
    <location>
        <begin position="91"/>
        <end position="112"/>
    </location>
</feature>
<dbReference type="AlphaFoldDB" id="A0A1I1ZWT2"/>
<dbReference type="Proteomes" id="UP000199516">
    <property type="component" value="Unassembled WGS sequence"/>
</dbReference>
<feature type="domain" description="Concentrative nucleoside transporter N-terminal" evidence="8">
    <location>
        <begin position="8"/>
        <end position="81"/>
    </location>
</feature>
<dbReference type="PANTHER" id="PTHR10590:SF4">
    <property type="entry name" value="SOLUTE CARRIER FAMILY 28 MEMBER 3"/>
    <property type="match status" value="1"/>
</dbReference>
<dbReference type="Pfam" id="PF07662">
    <property type="entry name" value="Nucleos_tra2_C"/>
    <property type="match status" value="1"/>
</dbReference>
<dbReference type="NCBIfam" id="TIGR00804">
    <property type="entry name" value="nupC"/>
    <property type="match status" value="1"/>
</dbReference>
<comment type="subcellular location">
    <subcellularLocation>
        <location evidence="1">Cell membrane</location>
        <topology evidence="1">Multi-pass membrane protein</topology>
    </subcellularLocation>
</comment>
<dbReference type="GO" id="GO:0015293">
    <property type="term" value="F:symporter activity"/>
    <property type="evidence" value="ECO:0007669"/>
    <property type="project" value="TreeGrafter"/>
</dbReference>
<feature type="transmembrane region" description="Helical" evidence="7">
    <location>
        <begin position="193"/>
        <end position="211"/>
    </location>
</feature>
<evidence type="ECO:0000259" key="9">
    <source>
        <dbReference type="Pfam" id="PF07662"/>
    </source>
</evidence>
<feature type="transmembrane region" description="Helical" evidence="7">
    <location>
        <begin position="29"/>
        <end position="47"/>
    </location>
</feature>
<keyword evidence="3" id="KW-1003">Cell membrane</keyword>
<keyword evidence="5 7" id="KW-1133">Transmembrane helix</keyword>
<feature type="transmembrane region" description="Helical" evidence="7">
    <location>
        <begin position="345"/>
        <end position="371"/>
    </location>
</feature>
<dbReference type="InterPro" id="IPR002668">
    <property type="entry name" value="CNT_N_dom"/>
</dbReference>
<dbReference type="OrthoDB" id="9766455at2"/>
<dbReference type="GO" id="GO:0005886">
    <property type="term" value="C:plasma membrane"/>
    <property type="evidence" value="ECO:0007669"/>
    <property type="project" value="UniProtKB-SubCell"/>
</dbReference>
<keyword evidence="6 7" id="KW-0472">Membrane</keyword>
<dbReference type="InterPro" id="IPR011642">
    <property type="entry name" value="Gate_dom"/>
</dbReference>
<evidence type="ECO:0000259" key="10">
    <source>
        <dbReference type="Pfam" id="PF07670"/>
    </source>
</evidence>
<dbReference type="InterPro" id="IPR018270">
    <property type="entry name" value="C_nuclsd_transpt_met_bac"/>
</dbReference>
<feature type="transmembrane region" description="Helical" evidence="7">
    <location>
        <begin position="252"/>
        <end position="274"/>
    </location>
</feature>
<proteinExistence type="inferred from homology"/>
<feature type="domain" description="Nucleoside transporter/FeoB GTPase Gate" evidence="10">
    <location>
        <begin position="92"/>
        <end position="190"/>
    </location>
</feature>
<sequence length="404" mass="42648">MNILWGIMGILFVLFLGFLLSQRKKFINLRVIAGGLAFQILFAFIVLKSETGRAALAGLTAGVQSVIDNANEGIAFLFGDLLLLEGVGNVFAFQVLPIIIFFSSLIGVLYYLGIMQWFVKIIGGILSFILGTSKAESVSAAANIFVGQTEAPLVVRPYLGKMTKSELFTVMTGGLASVAGSVLFGYASLGIPLNYLLAASFMAAPAGLVMAKVMMPETEESVTTDDIKIEKDTESQNVIDAAARGASTGLQLALNVGAMLLAFIALIAVINSLLTWVGGWIGFENLTLELILGFLFAPIAFMVGVPWGEALQAGSFIGQKLVLNEFVAYASFAPQMEQFSERAQVIITFSLCGFANLGSMAVILGGLGSLIPSRRKELAQLGLRAIAGGALASLLSAAIAGMFI</sequence>
<feature type="transmembrane region" description="Helical" evidence="7">
    <location>
        <begin position="286"/>
        <end position="307"/>
    </location>
</feature>
<dbReference type="PANTHER" id="PTHR10590">
    <property type="entry name" value="SODIUM/NUCLEOSIDE COTRANSPORTER"/>
    <property type="match status" value="1"/>
</dbReference>
<dbReference type="InterPro" id="IPR011657">
    <property type="entry name" value="CNT_C_dom"/>
</dbReference>
<protein>
    <recommendedName>
        <fullName evidence="7">Nucleoside permease</fullName>
    </recommendedName>
</protein>
<organism evidence="11 12">
    <name type="scientific">Alteribacillus iranensis</name>
    <dbReference type="NCBI Taxonomy" id="930128"/>
    <lineage>
        <taxon>Bacteria</taxon>
        <taxon>Bacillati</taxon>
        <taxon>Bacillota</taxon>
        <taxon>Bacilli</taxon>
        <taxon>Bacillales</taxon>
        <taxon>Bacillaceae</taxon>
        <taxon>Alteribacillus</taxon>
    </lineage>
</organism>